<reference evidence="2" key="1">
    <citation type="journal article" date="2021" name="Nat. Commun.">
        <title>Genetic determinants of endophytism in the Arabidopsis root mycobiome.</title>
        <authorList>
            <person name="Mesny F."/>
            <person name="Miyauchi S."/>
            <person name="Thiergart T."/>
            <person name="Pickel B."/>
            <person name="Atanasova L."/>
            <person name="Karlsson M."/>
            <person name="Huettel B."/>
            <person name="Barry K.W."/>
            <person name="Haridas S."/>
            <person name="Chen C."/>
            <person name="Bauer D."/>
            <person name="Andreopoulos W."/>
            <person name="Pangilinan J."/>
            <person name="LaButti K."/>
            <person name="Riley R."/>
            <person name="Lipzen A."/>
            <person name="Clum A."/>
            <person name="Drula E."/>
            <person name="Henrissat B."/>
            <person name="Kohler A."/>
            <person name="Grigoriev I.V."/>
            <person name="Martin F.M."/>
            <person name="Hacquard S."/>
        </authorList>
    </citation>
    <scope>NUCLEOTIDE SEQUENCE</scope>
    <source>
        <strain evidence="2">MPI-SDFR-AT-0120</strain>
    </source>
</reference>
<evidence type="ECO:0000313" key="2">
    <source>
        <dbReference type="EMBL" id="KAH7094754.1"/>
    </source>
</evidence>
<comment type="caution">
    <text evidence="2">The sequence shown here is derived from an EMBL/GenBank/DDBJ whole genome shotgun (WGS) entry which is preliminary data.</text>
</comment>
<dbReference type="EMBL" id="JAGMVJ010000001">
    <property type="protein sequence ID" value="KAH7094754.1"/>
    <property type="molecule type" value="Genomic_DNA"/>
</dbReference>
<protein>
    <submittedName>
        <fullName evidence="2">Uncharacterized protein</fullName>
    </submittedName>
</protein>
<keyword evidence="3" id="KW-1185">Reference proteome</keyword>
<accession>A0A8K0REV0</accession>
<feature type="region of interest" description="Disordered" evidence="1">
    <location>
        <begin position="121"/>
        <end position="191"/>
    </location>
</feature>
<feature type="region of interest" description="Disordered" evidence="1">
    <location>
        <begin position="571"/>
        <end position="591"/>
    </location>
</feature>
<dbReference type="Proteomes" id="UP000813461">
    <property type="component" value="Unassembled WGS sequence"/>
</dbReference>
<feature type="compositionally biased region" description="Polar residues" evidence="1">
    <location>
        <begin position="121"/>
        <end position="132"/>
    </location>
</feature>
<name>A0A8K0REV0_9PLEO</name>
<evidence type="ECO:0000313" key="3">
    <source>
        <dbReference type="Proteomes" id="UP000813461"/>
    </source>
</evidence>
<evidence type="ECO:0000256" key="1">
    <source>
        <dbReference type="SAM" id="MobiDB-lite"/>
    </source>
</evidence>
<gene>
    <name evidence="2" type="ORF">FB567DRAFT_12545</name>
</gene>
<feature type="compositionally biased region" description="Low complexity" evidence="1">
    <location>
        <begin position="150"/>
        <end position="175"/>
    </location>
</feature>
<sequence length="591" mass="65756">MAKKTKYTPFDWTSSASAKERVPHSLPVAIDRSTAQVVSHHGARILQPTQRCSSENPSNDYLVGGPAQHHDNNLRHASPSGSMLAKASSSTFIRLQEGVRDLSLACSRTVPLSAAAETFNPTSVTTTQSSALSMEAWKPTTVSKSSERISSQPLNQSPPRSSSSSSPATLSRRSNNGPLDPRKPLQSPPIPGKVYHLPDSRYCGGSIIFSQKQQPGFFMHPILAIQVQGNIMSFYTMTKKLPRAIEDLQMAMRIGKDSRDAGWNVLKLMPGSGYLAHESWINLEQCFYIEVNYVDKWSVDVQVDPTELAKIAARVTQLEADQNRYIYKPLPRRLDLVQPGMVLMLPNGRNSATLGAPIVVMENKPALFEGDSPQIGFLRIKRFQDNTFFNPICDRPQRGSPDMCLELSRFPKAGHNGTPVLILKQGSPEMREQSYVEVQPYLQKEKVQKFKTWCWPPVQISVASMETLLKYISEVAKPRFQQEEMMRQSVKPVGYPSMHLPQAQQIQQHLIAHQSGGLVQHHHAPSPLNYFGSDYNNTFGAYSHAAGNLQLPRSCMPQAPDPPAYHPGYYVSSHGTHVLPQPKAGRRRKGT</sequence>
<proteinExistence type="predicted"/>
<organism evidence="2 3">
    <name type="scientific">Paraphoma chrysanthemicola</name>
    <dbReference type="NCBI Taxonomy" id="798071"/>
    <lineage>
        <taxon>Eukaryota</taxon>
        <taxon>Fungi</taxon>
        <taxon>Dikarya</taxon>
        <taxon>Ascomycota</taxon>
        <taxon>Pezizomycotina</taxon>
        <taxon>Dothideomycetes</taxon>
        <taxon>Pleosporomycetidae</taxon>
        <taxon>Pleosporales</taxon>
        <taxon>Pleosporineae</taxon>
        <taxon>Phaeosphaeriaceae</taxon>
        <taxon>Paraphoma</taxon>
    </lineage>
</organism>
<dbReference type="OrthoDB" id="3778180at2759"/>
<dbReference type="AlphaFoldDB" id="A0A8K0REV0"/>